<dbReference type="InterPro" id="IPR004919">
    <property type="entry name" value="GmrSD_N"/>
</dbReference>
<dbReference type="Proteomes" id="UP001182556">
    <property type="component" value="Unassembled WGS sequence"/>
</dbReference>
<keyword evidence="4" id="KW-1185">Reference proteome</keyword>
<feature type="compositionally biased region" description="Low complexity" evidence="1">
    <location>
        <begin position="446"/>
        <end position="460"/>
    </location>
</feature>
<organism evidence="3 4">
    <name type="scientific">Papiliotrema laurentii</name>
    <name type="common">Cryptococcus laurentii</name>
    <dbReference type="NCBI Taxonomy" id="5418"/>
    <lineage>
        <taxon>Eukaryota</taxon>
        <taxon>Fungi</taxon>
        <taxon>Dikarya</taxon>
        <taxon>Basidiomycota</taxon>
        <taxon>Agaricomycotina</taxon>
        <taxon>Tremellomycetes</taxon>
        <taxon>Tremellales</taxon>
        <taxon>Rhynchogastremaceae</taxon>
        <taxon>Papiliotrema</taxon>
    </lineage>
</organism>
<dbReference type="PANTHER" id="PTHR39639">
    <property type="entry name" value="CHROMOSOME 16, WHOLE GENOME SHOTGUN SEQUENCE"/>
    <property type="match status" value="1"/>
</dbReference>
<sequence>MPPKRKIVSDDEDDDFEDIDELVSDEDEDVKPSDVRSILRGGLSQPLYTTTSLRQLHDIIHLGTVDLNPSYQRDVVWSEAKMISLIQSLFLNYYIPPVMFAVETNELGEDLRTCIDGKQRCTSVVNFMDGKIPFVSPYTRERYWFRTTPEQKRGRLLPDSLKRRFEQIQLQAAEYREITDIQQRDLFQRVQMGVSLSTAERLQAIPGPWPTWVTELIKKYITEPGTLGTAITWEQKRGRPFQNIAAFIILAYESDRNSVPSAQAIEAFFKRDDAPDRHFVRKVEMALSLFVNIAVEHFDESFGVIEARIAPVEFVYTALLIFNRMGVLSIARLAAYIGKMRQHIRYDKGHVDVRANSRVSKDFADYIRALPKKPSPNESPAAEEFEGDEVDPRNIRAAKRARRAEEEDPTYRATAVDRYDVAGLGNATRGAKSGRAGRQSSPPPMSSAAARNRAAAAQLPPAAPNTRPQLSSMDRPPAYDGDTYGQGPEKAYTVQNSAYPQPTQWNGQQAAYGQPGQQQQYQSHGGRWAHGS</sequence>
<gene>
    <name evidence="3" type="ORF">DB88DRAFT_500291</name>
</gene>
<feature type="compositionally biased region" description="Low complexity" evidence="1">
    <location>
        <begin position="507"/>
        <end position="522"/>
    </location>
</feature>
<feature type="region of interest" description="Disordered" evidence="1">
    <location>
        <begin position="1"/>
        <end position="29"/>
    </location>
</feature>
<name>A0AAD9FNE6_PAPLA</name>
<accession>A0AAD9FNE6</accession>
<reference evidence="3" key="1">
    <citation type="submission" date="2023-02" db="EMBL/GenBank/DDBJ databases">
        <title>Identification and recombinant expression of a fungal hydrolase from Papiliotrema laurentii that hydrolyzes apple cutin and clears colloidal polyester polyurethane.</title>
        <authorList>
            <consortium name="DOE Joint Genome Institute"/>
            <person name="Roman V.A."/>
            <person name="Bojanowski C."/>
            <person name="Crable B.R."/>
            <person name="Wagner D.N."/>
            <person name="Hung C.S."/>
            <person name="Nadeau L.J."/>
            <person name="Schratz L."/>
            <person name="Haridas S."/>
            <person name="Pangilinan J."/>
            <person name="Lipzen A."/>
            <person name="Na H."/>
            <person name="Yan M."/>
            <person name="Ng V."/>
            <person name="Grigoriev I.V."/>
            <person name="Spatafora J.W."/>
            <person name="Barlow D."/>
            <person name="Biffinger J."/>
            <person name="Kelley-Loughnane N."/>
            <person name="Varaljay V.A."/>
            <person name="Crookes-Goodson W.J."/>
        </authorList>
    </citation>
    <scope>NUCLEOTIDE SEQUENCE</scope>
    <source>
        <strain evidence="3">5307AH</strain>
    </source>
</reference>
<dbReference type="AlphaFoldDB" id="A0AAD9FNE6"/>
<dbReference type="Pfam" id="PF03235">
    <property type="entry name" value="GmrSD_N"/>
    <property type="match status" value="1"/>
</dbReference>
<evidence type="ECO:0000313" key="3">
    <source>
        <dbReference type="EMBL" id="KAK1921298.1"/>
    </source>
</evidence>
<feature type="compositionally biased region" description="Polar residues" evidence="1">
    <location>
        <begin position="493"/>
        <end position="506"/>
    </location>
</feature>
<evidence type="ECO:0000313" key="4">
    <source>
        <dbReference type="Proteomes" id="UP001182556"/>
    </source>
</evidence>
<dbReference type="EMBL" id="JAODAN010000011">
    <property type="protein sequence ID" value="KAK1921298.1"/>
    <property type="molecule type" value="Genomic_DNA"/>
</dbReference>
<feature type="region of interest" description="Disordered" evidence="1">
    <location>
        <begin position="370"/>
        <end position="532"/>
    </location>
</feature>
<proteinExistence type="predicted"/>
<protein>
    <recommendedName>
        <fullName evidence="2">GmrSD restriction endonucleases N-terminal domain-containing protein</fullName>
    </recommendedName>
</protein>
<evidence type="ECO:0000259" key="2">
    <source>
        <dbReference type="Pfam" id="PF03235"/>
    </source>
</evidence>
<comment type="caution">
    <text evidence="3">The sequence shown here is derived from an EMBL/GenBank/DDBJ whole genome shotgun (WGS) entry which is preliminary data.</text>
</comment>
<dbReference type="PANTHER" id="PTHR39639:SF1">
    <property type="entry name" value="DUF262 DOMAIN-CONTAINING PROTEIN"/>
    <property type="match status" value="1"/>
</dbReference>
<feature type="domain" description="GmrSD restriction endonucleases N-terminal" evidence="2">
    <location>
        <begin position="66"/>
        <end position="190"/>
    </location>
</feature>
<evidence type="ECO:0000256" key="1">
    <source>
        <dbReference type="SAM" id="MobiDB-lite"/>
    </source>
</evidence>
<feature type="compositionally biased region" description="Acidic residues" evidence="1">
    <location>
        <begin position="10"/>
        <end position="29"/>
    </location>
</feature>